<name>A0ABM8C3J8_9BURK</name>
<organism evidence="2 3">
    <name type="scientific">Massilia varians</name>
    <dbReference type="NCBI Taxonomy" id="457921"/>
    <lineage>
        <taxon>Bacteria</taxon>
        <taxon>Pseudomonadati</taxon>
        <taxon>Pseudomonadota</taxon>
        <taxon>Betaproteobacteria</taxon>
        <taxon>Burkholderiales</taxon>
        <taxon>Oxalobacteraceae</taxon>
        <taxon>Telluria group</taxon>
        <taxon>Massilia</taxon>
    </lineage>
</organism>
<keyword evidence="1" id="KW-1133">Transmembrane helix</keyword>
<keyword evidence="1" id="KW-0812">Transmembrane</keyword>
<accession>A0ABM8C3J8</accession>
<feature type="transmembrane region" description="Helical" evidence="1">
    <location>
        <begin position="48"/>
        <end position="71"/>
    </location>
</feature>
<proteinExistence type="predicted"/>
<sequence length="79" mass="8564">MKKTKPGYWFAAKPRGHGWGWGAPLTWQGWLVLLGFIMLLIVGSVMVLPYGTGIFLAYVAILGALLVYICAKKGEPPGS</sequence>
<evidence type="ECO:0000313" key="2">
    <source>
        <dbReference type="EMBL" id="BDT57734.1"/>
    </source>
</evidence>
<reference evidence="2" key="1">
    <citation type="submission" date="2022-11" db="EMBL/GenBank/DDBJ databases">
        <title>Isolation and characterization of PLA-degrading bacterium Massilia sp. from Antarctic soil.</title>
        <authorList>
            <person name="Sato K."/>
            <person name="Gomez-Fuentes C."/>
            <person name="Ahmad S.A."/>
            <person name="Zulkharnain A."/>
        </authorList>
    </citation>
    <scope>NUCLEOTIDE SEQUENCE</scope>
    <source>
        <strain evidence="2">N-3</strain>
    </source>
</reference>
<dbReference type="Proteomes" id="UP001163336">
    <property type="component" value="Chromosome"/>
</dbReference>
<evidence type="ECO:0000313" key="3">
    <source>
        <dbReference type="Proteomes" id="UP001163336"/>
    </source>
</evidence>
<gene>
    <name evidence="2" type="ORF">MasN3_12280</name>
</gene>
<keyword evidence="1" id="KW-0472">Membrane</keyword>
<evidence type="ECO:0000256" key="1">
    <source>
        <dbReference type="SAM" id="Phobius"/>
    </source>
</evidence>
<dbReference type="RefSeq" id="WP_281913071.1">
    <property type="nucleotide sequence ID" value="NZ_AP026966.1"/>
</dbReference>
<keyword evidence="3" id="KW-1185">Reference proteome</keyword>
<dbReference type="EMBL" id="AP026966">
    <property type="protein sequence ID" value="BDT57734.1"/>
    <property type="molecule type" value="Genomic_DNA"/>
</dbReference>
<feature type="transmembrane region" description="Helical" evidence="1">
    <location>
        <begin position="21"/>
        <end position="42"/>
    </location>
</feature>
<protein>
    <submittedName>
        <fullName evidence="2">Uncharacterized protein</fullName>
    </submittedName>
</protein>